<keyword evidence="2" id="KW-1185">Reference proteome</keyword>
<dbReference type="EMBL" id="FPCA01000004">
    <property type="protein sequence ID" value="SFU90323.1"/>
    <property type="molecule type" value="Genomic_DNA"/>
</dbReference>
<dbReference type="AlphaFoldDB" id="A0A1I7JYM6"/>
<dbReference type="Proteomes" id="UP000182491">
    <property type="component" value="Unassembled WGS sequence"/>
</dbReference>
<proteinExistence type="predicted"/>
<protein>
    <submittedName>
        <fullName evidence="1">Uncharacterized protein</fullName>
    </submittedName>
</protein>
<dbReference type="OrthoDB" id="1442094at2"/>
<accession>A0A1I7JYM6</accession>
<evidence type="ECO:0000313" key="2">
    <source>
        <dbReference type="Proteomes" id="UP000182491"/>
    </source>
</evidence>
<reference evidence="2" key="1">
    <citation type="submission" date="2016-10" db="EMBL/GenBank/DDBJ databases">
        <authorList>
            <person name="Varghese N."/>
        </authorList>
    </citation>
    <scope>NUCLEOTIDE SEQUENCE [LARGE SCALE GENOMIC DNA]</scope>
    <source>
        <strain evidence="2">DSM 18820</strain>
    </source>
</reference>
<evidence type="ECO:0000313" key="1">
    <source>
        <dbReference type="EMBL" id="SFU90323.1"/>
    </source>
</evidence>
<organism evidence="1 2">
    <name type="scientific">Pontibacter akesuensis</name>
    <dbReference type="NCBI Taxonomy" id="388950"/>
    <lineage>
        <taxon>Bacteria</taxon>
        <taxon>Pseudomonadati</taxon>
        <taxon>Bacteroidota</taxon>
        <taxon>Cytophagia</taxon>
        <taxon>Cytophagales</taxon>
        <taxon>Hymenobacteraceae</taxon>
        <taxon>Pontibacter</taxon>
    </lineage>
</organism>
<gene>
    <name evidence="1" type="ORF">SAMN04487941_3198</name>
</gene>
<dbReference type="STRING" id="388950.GCA_001611675_00779"/>
<dbReference type="RefSeq" id="WP_068836952.1">
    <property type="nucleotide sequence ID" value="NZ_BMXC01000004.1"/>
</dbReference>
<sequence length="117" mass="13022">MKQTAIQTAEIYTSETGAVYQCDRSNRLILSFAGHATVLKVEAFLRLKRVVDSIDLQAMANSPARCSDYEIVSVCGCDRCFVLTLTELIALKELLASARFMMELNSMLHQCLNAELV</sequence>
<name>A0A1I7JYM6_9BACT</name>